<organism evidence="4 5">
    <name type="scientific">Pleurodeles waltl</name>
    <name type="common">Iberian ribbed newt</name>
    <dbReference type="NCBI Taxonomy" id="8319"/>
    <lineage>
        <taxon>Eukaryota</taxon>
        <taxon>Metazoa</taxon>
        <taxon>Chordata</taxon>
        <taxon>Craniata</taxon>
        <taxon>Vertebrata</taxon>
        <taxon>Euteleostomi</taxon>
        <taxon>Amphibia</taxon>
        <taxon>Batrachia</taxon>
        <taxon>Caudata</taxon>
        <taxon>Salamandroidea</taxon>
        <taxon>Salamandridae</taxon>
        <taxon>Pleurodelinae</taxon>
        <taxon>Pleurodeles</taxon>
    </lineage>
</organism>
<keyword evidence="1" id="KW-0732">Signal</keyword>
<comment type="caution">
    <text evidence="4">The sequence shown here is derived from an EMBL/GenBank/DDBJ whole genome shotgun (WGS) entry which is preliminary data.</text>
</comment>
<feature type="domain" description="EGF-like" evidence="2 3">
    <location>
        <begin position="114"/>
        <end position="125"/>
    </location>
</feature>
<evidence type="ECO:0000259" key="2">
    <source>
        <dbReference type="PROSITE" id="PS00022"/>
    </source>
</evidence>
<feature type="signal peptide" evidence="1">
    <location>
        <begin position="1"/>
        <end position="28"/>
    </location>
</feature>
<protein>
    <recommendedName>
        <fullName evidence="2 3">EGF-like domain-containing protein</fullName>
    </recommendedName>
</protein>
<sequence>MARGRNSPAGRVCWVLALAGLWLPMVQLASSRSVSLHQSSNTSESQGEVKSIELKASAVSSCSSSSCEHGFCPYRQCACNAGYTGSNCDQVPSTCIGDFDCFFGIHGHCSDYKCVCRSGYTGRTCSQIVQSCSPSTCIHGLCPYRQCICYEGYTGSNCDEELRLRFLKYPALQPHWCGAGAGRKNERSLVQRTQSSFIVHARVRALSRSEASDRLLCSARTRVAISPVQSA</sequence>
<evidence type="ECO:0000256" key="1">
    <source>
        <dbReference type="SAM" id="SignalP"/>
    </source>
</evidence>
<dbReference type="PANTHER" id="PTHR24044">
    <property type="entry name" value="NOTCH LIGAND FAMILY MEMBER"/>
    <property type="match status" value="1"/>
</dbReference>
<feature type="chain" id="PRO_5043552258" description="EGF-like domain-containing protein" evidence="1">
    <location>
        <begin position="29"/>
        <end position="231"/>
    </location>
</feature>
<accession>A0AAV7SYA4</accession>
<proteinExistence type="predicted"/>
<dbReference type="InterPro" id="IPR050906">
    <property type="entry name" value="Notch_signaling"/>
</dbReference>
<keyword evidence="5" id="KW-1185">Reference proteome</keyword>
<reference evidence="4" key="1">
    <citation type="journal article" date="2022" name="bioRxiv">
        <title>Sequencing and chromosome-scale assembly of the giantPleurodeles waltlgenome.</title>
        <authorList>
            <person name="Brown T."/>
            <person name="Elewa A."/>
            <person name="Iarovenko S."/>
            <person name="Subramanian E."/>
            <person name="Araus A.J."/>
            <person name="Petzold A."/>
            <person name="Susuki M."/>
            <person name="Suzuki K.-i.T."/>
            <person name="Hayashi T."/>
            <person name="Toyoda A."/>
            <person name="Oliveira C."/>
            <person name="Osipova E."/>
            <person name="Leigh N.D."/>
            <person name="Simon A."/>
            <person name="Yun M.H."/>
        </authorList>
    </citation>
    <scope>NUCLEOTIDE SEQUENCE</scope>
    <source>
        <strain evidence="4">20211129_DDA</strain>
        <tissue evidence="4">Liver</tissue>
    </source>
</reference>
<evidence type="ECO:0000259" key="3">
    <source>
        <dbReference type="PROSITE" id="PS01186"/>
    </source>
</evidence>
<dbReference type="InterPro" id="IPR000742">
    <property type="entry name" value="EGF"/>
</dbReference>
<dbReference type="PROSITE" id="PS00022">
    <property type="entry name" value="EGF_1"/>
    <property type="match status" value="1"/>
</dbReference>
<dbReference type="Gene3D" id="2.10.25.10">
    <property type="entry name" value="Laminin"/>
    <property type="match status" value="2"/>
</dbReference>
<evidence type="ECO:0000313" key="5">
    <source>
        <dbReference type="Proteomes" id="UP001066276"/>
    </source>
</evidence>
<dbReference type="PROSITE" id="PS01186">
    <property type="entry name" value="EGF_2"/>
    <property type="match status" value="1"/>
</dbReference>
<gene>
    <name evidence="4" type="ORF">NDU88_000868</name>
</gene>
<evidence type="ECO:0000313" key="4">
    <source>
        <dbReference type="EMBL" id="KAJ1168956.1"/>
    </source>
</evidence>
<dbReference type="GO" id="GO:0005112">
    <property type="term" value="F:Notch binding"/>
    <property type="evidence" value="ECO:0007669"/>
    <property type="project" value="TreeGrafter"/>
</dbReference>
<dbReference type="Proteomes" id="UP001066276">
    <property type="component" value="Chromosome 4_1"/>
</dbReference>
<dbReference type="PANTHER" id="PTHR24044:SF420">
    <property type="entry name" value="DELTA AND NOTCH-LIKE EPIDERMAL GROWTH FACTOR-RELATED RECEPTOR ISOFORM X1"/>
    <property type="match status" value="1"/>
</dbReference>
<dbReference type="EMBL" id="JANPWB010000007">
    <property type="protein sequence ID" value="KAJ1168956.1"/>
    <property type="molecule type" value="Genomic_DNA"/>
</dbReference>
<dbReference type="SMART" id="SM00181">
    <property type="entry name" value="EGF"/>
    <property type="match status" value="3"/>
</dbReference>
<dbReference type="AlphaFoldDB" id="A0AAV7SYA4"/>
<name>A0AAV7SYA4_PLEWA</name>